<evidence type="ECO:0000256" key="7">
    <source>
        <dbReference type="ARBA" id="ARBA00022827"/>
    </source>
</evidence>
<keyword evidence="7" id="KW-0274">FAD</keyword>
<proteinExistence type="inferred from homology"/>
<reference evidence="16 17" key="1">
    <citation type="journal article" date="2020" name="Int. J. Syst. Evol. Microbiol.">
        <title>Reclassification of Streptomyces castelarensis and Streptomyces sporoclivatus as later heterotypic synonyms of Streptomyces antimycoticus.</title>
        <authorList>
            <person name="Komaki H."/>
            <person name="Tamura T."/>
        </authorList>
    </citation>
    <scope>NUCLEOTIDE SEQUENCE [LARGE SCALE GENOMIC DNA]</scope>
    <source>
        <strain evidence="16 17">NBRC 100767</strain>
    </source>
</reference>
<dbReference type="SUPFAM" id="SSF51905">
    <property type="entry name" value="FAD/NAD(P)-binding domain"/>
    <property type="match status" value="2"/>
</dbReference>
<evidence type="ECO:0000256" key="13">
    <source>
        <dbReference type="ARBA" id="ARBA00032493"/>
    </source>
</evidence>
<gene>
    <name evidence="16" type="primary">mbtG</name>
    <name evidence="16" type="ORF">SSPO_000630</name>
</gene>
<evidence type="ECO:0000256" key="8">
    <source>
        <dbReference type="ARBA" id="ARBA00022857"/>
    </source>
</evidence>
<evidence type="ECO:0000313" key="17">
    <source>
        <dbReference type="Proteomes" id="UP000463951"/>
    </source>
</evidence>
<dbReference type="Proteomes" id="UP000463951">
    <property type="component" value="Chromosome"/>
</dbReference>
<dbReference type="EMBL" id="AP019620">
    <property type="protein sequence ID" value="BBJ37345.1"/>
    <property type="molecule type" value="Genomic_DNA"/>
</dbReference>
<evidence type="ECO:0000256" key="14">
    <source>
        <dbReference type="ARBA" id="ARBA00032738"/>
    </source>
</evidence>
<organism evidence="16 17">
    <name type="scientific">Streptomyces antimycoticus</name>
    <dbReference type="NCBI Taxonomy" id="68175"/>
    <lineage>
        <taxon>Bacteria</taxon>
        <taxon>Bacillati</taxon>
        <taxon>Actinomycetota</taxon>
        <taxon>Actinomycetes</taxon>
        <taxon>Kitasatosporales</taxon>
        <taxon>Streptomycetaceae</taxon>
        <taxon>Streptomyces</taxon>
        <taxon>Streptomyces violaceusniger group</taxon>
    </lineage>
</organism>
<dbReference type="GO" id="GO:0047091">
    <property type="term" value="F:L-lysine 6-monooxygenase (NADPH) activity"/>
    <property type="evidence" value="ECO:0007669"/>
    <property type="project" value="UniProtKB-EC"/>
</dbReference>
<evidence type="ECO:0000256" key="4">
    <source>
        <dbReference type="ARBA" id="ARBA00013076"/>
    </source>
</evidence>
<protein>
    <recommendedName>
        <fullName evidence="5">L-lysine N6-monooxygenase MbtG</fullName>
        <ecNumber evidence="4">1.14.13.59</ecNumber>
    </recommendedName>
    <alternativeName>
        <fullName evidence="14">Lysine 6-N-hydroxylase</fullName>
    </alternativeName>
    <alternativeName>
        <fullName evidence="13">Lysine N6-hydroxylase</fullName>
    </alternativeName>
    <alternativeName>
        <fullName evidence="11">Lysine-N-oxygenase</fullName>
    </alternativeName>
    <alternativeName>
        <fullName evidence="12">Mycobactin synthase protein G</fullName>
    </alternativeName>
</protein>
<evidence type="ECO:0000256" key="1">
    <source>
        <dbReference type="ARBA" id="ARBA00001974"/>
    </source>
</evidence>
<evidence type="ECO:0000256" key="3">
    <source>
        <dbReference type="ARBA" id="ARBA00007588"/>
    </source>
</evidence>
<evidence type="ECO:0000256" key="5">
    <source>
        <dbReference type="ARBA" id="ARBA00016406"/>
    </source>
</evidence>
<comment type="similarity">
    <text evidence="3">Belongs to the lysine N(6)-hydroxylase/L-ornithine N(5)-oxygenase family.</text>
</comment>
<evidence type="ECO:0000256" key="11">
    <source>
        <dbReference type="ARBA" id="ARBA00029939"/>
    </source>
</evidence>
<dbReference type="Gene3D" id="3.50.50.60">
    <property type="entry name" value="FAD/NAD(P)-binding domain"/>
    <property type="match status" value="1"/>
</dbReference>
<keyword evidence="9" id="KW-0560">Oxidoreductase</keyword>
<keyword evidence="8" id="KW-0521">NADP</keyword>
<evidence type="ECO:0000256" key="9">
    <source>
        <dbReference type="ARBA" id="ARBA00023002"/>
    </source>
</evidence>
<dbReference type="InterPro" id="IPR025700">
    <property type="entry name" value="Lys/Orn_oxygenase"/>
</dbReference>
<name>A0A499U9Z0_9ACTN</name>
<comment type="pathway">
    <text evidence="2">Siderophore biosynthesis.</text>
</comment>
<sequence length="342" mass="37527">MLGFTWARYLIEHGKFHRWVDRGRPHPLHEEWAGYITWVIKRSEAEVIRATVAAVERDGSRWRVTLDSGVDQEALIVDGVVLTTTSPPTSGVANLNVLAEADFWMAPERFDGMSGQSVVVVGGGEGAAAALVELARRLGPESRLTVIAPTASIYTRSESSFENRLFTDPRSWSDLGEVERLEFMRRTDRGVFSGEAVALLADAGDVSFIPGRVTGWRPDGGQVHLCYEQDGRQRTIRTDWLVLCTNQSVNKELRVVDQEFLGSIFNQPTETLSRLAVARGIQHDLSISEQAPGLHVPSLAGLTQGPGFPNLSCLGLLADRILSTYVADATVPAVVTRKDGFE</sequence>
<accession>A0A499U9Z0</accession>
<keyword evidence="10 16" id="KW-0503">Monooxygenase</keyword>
<comment type="catalytic activity">
    <reaction evidence="15">
        <text>L-lysine + NADPH + O2 = N(6)-hydroxy-L-lysine + NADP(+) + H2O</text>
        <dbReference type="Rhea" id="RHEA:23228"/>
        <dbReference type="ChEBI" id="CHEBI:15377"/>
        <dbReference type="ChEBI" id="CHEBI:15379"/>
        <dbReference type="ChEBI" id="CHEBI:32551"/>
        <dbReference type="ChEBI" id="CHEBI:57783"/>
        <dbReference type="ChEBI" id="CHEBI:57820"/>
        <dbReference type="ChEBI" id="CHEBI:58349"/>
        <dbReference type="EC" id="1.14.13.59"/>
    </reaction>
</comment>
<evidence type="ECO:0000256" key="12">
    <source>
        <dbReference type="ARBA" id="ARBA00031158"/>
    </source>
</evidence>
<dbReference type="AlphaFoldDB" id="A0A499U9Z0"/>
<dbReference type="Pfam" id="PF13434">
    <property type="entry name" value="Lys_Orn_oxgnase"/>
    <property type="match status" value="1"/>
</dbReference>
<evidence type="ECO:0000256" key="15">
    <source>
        <dbReference type="ARBA" id="ARBA00048407"/>
    </source>
</evidence>
<evidence type="ECO:0000256" key="6">
    <source>
        <dbReference type="ARBA" id="ARBA00022630"/>
    </source>
</evidence>
<dbReference type="InterPro" id="IPR036188">
    <property type="entry name" value="FAD/NAD-bd_sf"/>
</dbReference>
<dbReference type="EC" id="1.14.13.59" evidence="4"/>
<evidence type="ECO:0000256" key="10">
    <source>
        <dbReference type="ARBA" id="ARBA00023033"/>
    </source>
</evidence>
<evidence type="ECO:0000256" key="2">
    <source>
        <dbReference type="ARBA" id="ARBA00004924"/>
    </source>
</evidence>
<evidence type="ECO:0000313" key="16">
    <source>
        <dbReference type="EMBL" id="BBJ37345.1"/>
    </source>
</evidence>
<comment type="cofactor">
    <cofactor evidence="1">
        <name>FAD</name>
        <dbReference type="ChEBI" id="CHEBI:57692"/>
    </cofactor>
</comment>
<keyword evidence="6" id="KW-0285">Flavoprotein</keyword>